<dbReference type="CDD" id="cd17517">
    <property type="entry name" value="RMtype1_S_EcoKI_StySPI-TRD2-CR2_like"/>
    <property type="match status" value="1"/>
</dbReference>
<gene>
    <name evidence="5" type="ORF">LCGC14_0514180</name>
</gene>
<evidence type="ECO:0000256" key="1">
    <source>
        <dbReference type="ARBA" id="ARBA00010923"/>
    </source>
</evidence>
<organism evidence="5">
    <name type="scientific">marine sediment metagenome</name>
    <dbReference type="NCBI Taxonomy" id="412755"/>
    <lineage>
        <taxon>unclassified sequences</taxon>
        <taxon>metagenomes</taxon>
        <taxon>ecological metagenomes</taxon>
    </lineage>
</organism>
<keyword evidence="3" id="KW-0238">DNA-binding</keyword>
<feature type="domain" description="Type I restriction modification DNA specificity" evidence="4">
    <location>
        <begin position="278"/>
        <end position="394"/>
    </location>
</feature>
<name>A0A0F9S0C3_9ZZZZ</name>
<dbReference type="InterPro" id="IPR000055">
    <property type="entry name" value="Restrct_endonuc_typeI_TRD"/>
</dbReference>
<comment type="similarity">
    <text evidence="1">Belongs to the type-I restriction system S methylase family.</text>
</comment>
<dbReference type="InterPro" id="IPR052021">
    <property type="entry name" value="Type-I_RS_S_subunit"/>
</dbReference>
<evidence type="ECO:0000313" key="5">
    <source>
        <dbReference type="EMBL" id="KKN62210.1"/>
    </source>
</evidence>
<dbReference type="PANTHER" id="PTHR30408">
    <property type="entry name" value="TYPE-1 RESTRICTION ENZYME ECOKI SPECIFICITY PROTEIN"/>
    <property type="match status" value="1"/>
</dbReference>
<dbReference type="GO" id="GO:0003677">
    <property type="term" value="F:DNA binding"/>
    <property type="evidence" value="ECO:0007669"/>
    <property type="project" value="UniProtKB-KW"/>
</dbReference>
<dbReference type="CDD" id="cd16961">
    <property type="entry name" value="RMtype1_S_TRD-CR_like"/>
    <property type="match status" value="1"/>
</dbReference>
<dbReference type="GO" id="GO:0009307">
    <property type="term" value="P:DNA restriction-modification system"/>
    <property type="evidence" value="ECO:0007669"/>
    <property type="project" value="UniProtKB-KW"/>
</dbReference>
<keyword evidence="2" id="KW-0680">Restriction system</keyword>
<reference evidence="5" key="1">
    <citation type="journal article" date="2015" name="Nature">
        <title>Complex archaea that bridge the gap between prokaryotes and eukaryotes.</title>
        <authorList>
            <person name="Spang A."/>
            <person name="Saw J.H."/>
            <person name="Jorgensen S.L."/>
            <person name="Zaremba-Niedzwiedzka K."/>
            <person name="Martijn J."/>
            <person name="Lind A.E."/>
            <person name="van Eijk R."/>
            <person name="Schleper C."/>
            <person name="Guy L."/>
            <person name="Ettema T.J."/>
        </authorList>
    </citation>
    <scope>NUCLEOTIDE SEQUENCE</scope>
</reference>
<dbReference type="PANTHER" id="PTHR30408:SF13">
    <property type="entry name" value="TYPE I RESTRICTION ENZYME HINDI SPECIFICITY SUBUNIT"/>
    <property type="match status" value="1"/>
</dbReference>
<dbReference type="Pfam" id="PF01420">
    <property type="entry name" value="Methylase_S"/>
    <property type="match status" value="2"/>
</dbReference>
<protein>
    <recommendedName>
        <fullName evidence="4">Type I restriction modification DNA specificity domain-containing protein</fullName>
    </recommendedName>
</protein>
<sequence>MSFELAAFSSLFSIPQKNGLTRPKKLRGSGVPMVNMGELFAHPKISDIEMDLVPLSSGETSFLLETYDLLFARQSLVLSGAGQCSIFTGKGIPTTFESHLIRCRLDKKISNPLFYFYFFRSPVGRVAMEAIIEQGAGASGIRGSDLVNLRVPLPPKALQDSIAGVLSALDHRITLLRETNSTLEAIAQALFKSWFVDFEPVYAKAKGLEPQAMDAPTAALFPDSFEQSELGSVPKGWRVEKLEGWLSVLETGRRPKGGVSGISEGVPSIGAESIVRIGQFDYLKTKYVSSDFFEKMKAGKLQSNDVLLYKDGGKPGVFLPRVSMFGDGFPFEKCGINEHVFRIRLKAPFNQPFLYFWLWSDAVMHELKHRGGKAAIPGINQSDIKDQKISIPNAMVLHQFDELVSPLVSKILANAKQAQTLTQLRDTLLPRLISGQLRLPEAETLLEGAM</sequence>
<dbReference type="InterPro" id="IPR044946">
    <property type="entry name" value="Restrct_endonuc_typeI_TRD_sf"/>
</dbReference>
<evidence type="ECO:0000256" key="3">
    <source>
        <dbReference type="ARBA" id="ARBA00023125"/>
    </source>
</evidence>
<dbReference type="EMBL" id="LAZR01000632">
    <property type="protein sequence ID" value="KKN62210.1"/>
    <property type="molecule type" value="Genomic_DNA"/>
</dbReference>
<evidence type="ECO:0000259" key="4">
    <source>
        <dbReference type="Pfam" id="PF01420"/>
    </source>
</evidence>
<feature type="domain" description="Type I restriction modification DNA specificity" evidence="4">
    <location>
        <begin position="59"/>
        <end position="184"/>
    </location>
</feature>
<evidence type="ECO:0000256" key="2">
    <source>
        <dbReference type="ARBA" id="ARBA00022747"/>
    </source>
</evidence>
<dbReference type="SUPFAM" id="SSF116734">
    <property type="entry name" value="DNA methylase specificity domain"/>
    <property type="match status" value="2"/>
</dbReference>
<proteinExistence type="inferred from homology"/>
<dbReference type="Gene3D" id="3.90.220.20">
    <property type="entry name" value="DNA methylase specificity domains"/>
    <property type="match status" value="2"/>
</dbReference>
<comment type="caution">
    <text evidence="5">The sequence shown here is derived from an EMBL/GenBank/DDBJ whole genome shotgun (WGS) entry which is preliminary data.</text>
</comment>
<accession>A0A0F9S0C3</accession>
<dbReference type="AlphaFoldDB" id="A0A0F9S0C3"/>